<dbReference type="InterPro" id="IPR031915">
    <property type="entry name" value="Clr2_N"/>
</dbReference>
<dbReference type="PANTHER" id="PTHR38046:SF1">
    <property type="entry name" value="CRYPTIC LOCI REGULATOR 2"/>
    <property type="match status" value="1"/>
</dbReference>
<dbReference type="EMBL" id="JAACJM010000403">
    <property type="protein sequence ID" value="KAF5320654.1"/>
    <property type="molecule type" value="Genomic_DNA"/>
</dbReference>
<comment type="caution">
    <text evidence="3">The sequence shown here is derived from an EMBL/GenBank/DDBJ whole genome shotgun (WGS) entry which is preliminary data.</text>
</comment>
<proteinExistence type="predicted"/>
<dbReference type="Pfam" id="PF16761">
    <property type="entry name" value="Clr2_transil"/>
    <property type="match status" value="1"/>
</dbReference>
<gene>
    <name evidence="3" type="ORF">D9758_018215</name>
</gene>
<dbReference type="AlphaFoldDB" id="A0A8H5F1W8"/>
<dbReference type="GO" id="GO:0031934">
    <property type="term" value="C:mating-type region heterochromatin"/>
    <property type="evidence" value="ECO:0007669"/>
    <property type="project" value="TreeGrafter"/>
</dbReference>
<dbReference type="Proteomes" id="UP000559256">
    <property type="component" value="Unassembled WGS sequence"/>
</dbReference>
<dbReference type="OrthoDB" id="3058459at2759"/>
<organism evidence="3 4">
    <name type="scientific">Tetrapyrgos nigripes</name>
    <dbReference type="NCBI Taxonomy" id="182062"/>
    <lineage>
        <taxon>Eukaryota</taxon>
        <taxon>Fungi</taxon>
        <taxon>Dikarya</taxon>
        <taxon>Basidiomycota</taxon>
        <taxon>Agaricomycotina</taxon>
        <taxon>Agaricomycetes</taxon>
        <taxon>Agaricomycetidae</taxon>
        <taxon>Agaricales</taxon>
        <taxon>Marasmiineae</taxon>
        <taxon>Marasmiaceae</taxon>
        <taxon>Tetrapyrgos</taxon>
    </lineage>
</organism>
<dbReference type="GO" id="GO:0030466">
    <property type="term" value="P:silent mating-type cassette heterochromatin formation"/>
    <property type="evidence" value="ECO:0007669"/>
    <property type="project" value="TreeGrafter"/>
</dbReference>
<feature type="domain" description="Cryptic loci regulator 2 N-terminal" evidence="2">
    <location>
        <begin position="69"/>
        <end position="130"/>
    </location>
</feature>
<dbReference type="PANTHER" id="PTHR38046">
    <property type="entry name" value="CRYPTIC LOCI REGULATOR 2"/>
    <property type="match status" value="1"/>
</dbReference>
<evidence type="ECO:0000256" key="1">
    <source>
        <dbReference type="SAM" id="MobiDB-lite"/>
    </source>
</evidence>
<feature type="compositionally biased region" description="Polar residues" evidence="1">
    <location>
        <begin position="165"/>
        <end position="180"/>
    </location>
</feature>
<evidence type="ECO:0000313" key="3">
    <source>
        <dbReference type="EMBL" id="KAF5320654.1"/>
    </source>
</evidence>
<dbReference type="GO" id="GO:0033553">
    <property type="term" value="C:rDNA heterochromatin"/>
    <property type="evidence" value="ECO:0007669"/>
    <property type="project" value="TreeGrafter"/>
</dbReference>
<sequence>MRETVVISFPKSDGDASAWDEYRDPVLAEEKRVTLLPPESPEVQLWRARVANGLAKALCYSNGHDYDVRFPDGYQLVAIRRKRVTDRDRYDMMLFGSTHVTRFRSPNEFIPHAIWLLTDPTLNHEDCHCHGHCRGMQGGDRNASKKRPSETKVPQTSKRGRVQSLEITSRHQSSTSNNIIQPPLSPFRKGELIYIKLPQPIHGPTSSETIEFWPAVVKDVSRDGSSFAYTVTLLGSLDLSSLPHSSILPYSAYSAPPELVKSLGERATQQYSQCSNVDVVPRPFTDLPSKYTVDYATIPYLLALGITEMLALEWSLSAVGRSLAEISVSITSPLALFYRPVGPSPHQFSPDILVDRLWWGAEYICAGDLIFLRPSREFFCAADILNVSESGALRPSPNVSESLSQDSWLRETLLHIRHIFVQELESEDGSERRDAQLCGTLYKIVPESEKDAKKKKQSIATTLPAAPRGYHFRPILVNNFEAVVALELLLCRYHGNAPDNRFSPTFLVHEGRDIRISMAIQEGWNKLKRNVEEATSPGL</sequence>
<name>A0A8H5F1W8_9AGAR</name>
<keyword evidence="4" id="KW-1185">Reference proteome</keyword>
<evidence type="ECO:0000259" key="2">
    <source>
        <dbReference type="Pfam" id="PF16761"/>
    </source>
</evidence>
<dbReference type="GO" id="GO:0070824">
    <property type="term" value="C:SHREC complex"/>
    <property type="evidence" value="ECO:0007669"/>
    <property type="project" value="InterPro"/>
</dbReference>
<accession>A0A8H5F1W8</accession>
<reference evidence="3 4" key="1">
    <citation type="journal article" date="2020" name="ISME J.">
        <title>Uncovering the hidden diversity of litter-decomposition mechanisms in mushroom-forming fungi.</title>
        <authorList>
            <person name="Floudas D."/>
            <person name="Bentzer J."/>
            <person name="Ahren D."/>
            <person name="Johansson T."/>
            <person name="Persson P."/>
            <person name="Tunlid A."/>
        </authorList>
    </citation>
    <scope>NUCLEOTIDE SEQUENCE [LARGE SCALE GENOMIC DNA]</scope>
    <source>
        <strain evidence="3 4">CBS 291.85</strain>
    </source>
</reference>
<protein>
    <recommendedName>
        <fullName evidence="2">Cryptic loci regulator 2 N-terminal domain-containing protein</fullName>
    </recommendedName>
</protein>
<dbReference type="InterPro" id="IPR038986">
    <property type="entry name" value="Clr2"/>
</dbReference>
<evidence type="ECO:0000313" key="4">
    <source>
        <dbReference type="Proteomes" id="UP000559256"/>
    </source>
</evidence>
<feature type="region of interest" description="Disordered" evidence="1">
    <location>
        <begin position="135"/>
        <end position="182"/>
    </location>
</feature>